<dbReference type="InterPro" id="IPR027417">
    <property type="entry name" value="P-loop_NTPase"/>
</dbReference>
<keyword evidence="15" id="KW-1185">Reference proteome</keyword>
<dbReference type="InterPro" id="IPR011025">
    <property type="entry name" value="GproteinA_insert"/>
</dbReference>
<evidence type="ECO:0000256" key="12">
    <source>
        <dbReference type="PIRSR" id="PIRSR601019-2"/>
    </source>
</evidence>
<dbReference type="FunFam" id="1.10.400.10:FF:000005">
    <property type="entry name" value="Extra-large guanine nucleotide-binding protein 3"/>
    <property type="match status" value="1"/>
</dbReference>
<feature type="region of interest" description="Disordered" evidence="13">
    <location>
        <begin position="89"/>
        <end position="124"/>
    </location>
</feature>
<dbReference type="Gene3D" id="1.10.400.10">
    <property type="entry name" value="GI Alpha 1, domain 2-like"/>
    <property type="match status" value="1"/>
</dbReference>
<dbReference type="EMBL" id="CM007367">
    <property type="protein sequence ID" value="OIW08688.1"/>
    <property type="molecule type" value="Genomic_DNA"/>
</dbReference>
<evidence type="ECO:0000256" key="3">
    <source>
        <dbReference type="ARBA" id="ARBA00022741"/>
    </source>
</evidence>
<dbReference type="GO" id="GO:0005634">
    <property type="term" value="C:nucleus"/>
    <property type="evidence" value="ECO:0007669"/>
    <property type="project" value="UniProtKB-SubCell"/>
</dbReference>
<keyword evidence="3 11" id="KW-0547">Nucleotide-binding</keyword>
<evidence type="ECO:0000256" key="11">
    <source>
        <dbReference type="PIRSR" id="PIRSR601019-1"/>
    </source>
</evidence>
<evidence type="ECO:0000256" key="10">
    <source>
        <dbReference type="ARBA" id="ARBA00060880"/>
    </source>
</evidence>
<keyword evidence="4" id="KW-0863">Zinc-finger</keyword>
<gene>
    <name evidence="14" type="ORF">TanjilG_03364</name>
</gene>
<dbReference type="Proteomes" id="UP000188354">
    <property type="component" value="Chromosome LG07"/>
</dbReference>
<organism evidence="14 15">
    <name type="scientific">Lupinus angustifolius</name>
    <name type="common">Narrow-leaved blue lupine</name>
    <dbReference type="NCBI Taxonomy" id="3871"/>
    <lineage>
        <taxon>Eukaryota</taxon>
        <taxon>Viridiplantae</taxon>
        <taxon>Streptophyta</taxon>
        <taxon>Embryophyta</taxon>
        <taxon>Tracheophyta</taxon>
        <taxon>Spermatophyta</taxon>
        <taxon>Magnoliopsida</taxon>
        <taxon>eudicotyledons</taxon>
        <taxon>Gunneridae</taxon>
        <taxon>Pentapetalae</taxon>
        <taxon>rosids</taxon>
        <taxon>fabids</taxon>
        <taxon>Fabales</taxon>
        <taxon>Fabaceae</taxon>
        <taxon>Papilionoideae</taxon>
        <taxon>50 kb inversion clade</taxon>
        <taxon>genistoids sensu lato</taxon>
        <taxon>core genistoids</taxon>
        <taxon>Genisteae</taxon>
        <taxon>Lupinus</taxon>
    </lineage>
</organism>
<comment type="similarity">
    <text evidence="10">Belongs to the G-alpha family. XLG subfamily.</text>
</comment>
<comment type="subcellular location">
    <subcellularLocation>
        <location evidence="1">Nucleus</location>
    </subcellularLocation>
</comment>
<dbReference type="PROSITE" id="PS51882">
    <property type="entry name" value="G_ALPHA"/>
    <property type="match status" value="1"/>
</dbReference>
<keyword evidence="9" id="KW-0539">Nucleus</keyword>
<reference evidence="14 15" key="1">
    <citation type="journal article" date="2017" name="Plant Biotechnol. J.">
        <title>A comprehensive draft genome sequence for lupin (Lupinus angustifolius), an emerging health food: insights into plant-microbe interactions and legume evolution.</title>
        <authorList>
            <person name="Hane J.K."/>
            <person name="Ming Y."/>
            <person name="Kamphuis L.G."/>
            <person name="Nelson M.N."/>
            <person name="Garg G."/>
            <person name="Atkins C.A."/>
            <person name="Bayer P.E."/>
            <person name="Bravo A."/>
            <person name="Bringans S."/>
            <person name="Cannon S."/>
            <person name="Edwards D."/>
            <person name="Foley R."/>
            <person name="Gao L.L."/>
            <person name="Harrison M.J."/>
            <person name="Huang W."/>
            <person name="Hurgobin B."/>
            <person name="Li S."/>
            <person name="Liu C.W."/>
            <person name="McGrath A."/>
            <person name="Morahan G."/>
            <person name="Murray J."/>
            <person name="Weller J."/>
            <person name="Jian J."/>
            <person name="Singh K.B."/>
        </authorList>
    </citation>
    <scope>NUCLEOTIDE SEQUENCE [LARGE SCALE GENOMIC DNA]</scope>
    <source>
        <strain evidence="15">cv. Tanjil</strain>
        <tissue evidence="14">Whole plant</tissue>
    </source>
</reference>
<feature type="binding site" evidence="12">
    <location>
        <position position="477"/>
    </location>
    <ligand>
        <name>Mg(2+)</name>
        <dbReference type="ChEBI" id="CHEBI:18420"/>
    </ligand>
</feature>
<evidence type="ECO:0000256" key="13">
    <source>
        <dbReference type="SAM" id="MobiDB-lite"/>
    </source>
</evidence>
<dbReference type="STRING" id="3871.A0A4P1RDH8"/>
<keyword evidence="6" id="KW-0106">Calcium</keyword>
<evidence type="ECO:0000256" key="2">
    <source>
        <dbReference type="ARBA" id="ARBA00022723"/>
    </source>
</evidence>
<dbReference type="FunFam" id="3.40.50.300:FF:000692">
    <property type="entry name" value="Guanine nucleotide-binding protein subunit alpha"/>
    <property type="match status" value="1"/>
</dbReference>
<evidence type="ECO:0000313" key="15">
    <source>
        <dbReference type="Proteomes" id="UP000188354"/>
    </source>
</evidence>
<feature type="binding site" evidence="11">
    <location>
        <begin position="639"/>
        <end position="645"/>
    </location>
    <ligand>
        <name>GTP</name>
        <dbReference type="ChEBI" id="CHEBI:37565"/>
    </ligand>
</feature>
<evidence type="ECO:0000256" key="7">
    <source>
        <dbReference type="ARBA" id="ARBA00023134"/>
    </source>
</evidence>
<evidence type="ECO:0000256" key="5">
    <source>
        <dbReference type="ARBA" id="ARBA00022833"/>
    </source>
</evidence>
<feature type="compositionally biased region" description="Basic and acidic residues" evidence="13">
    <location>
        <begin position="89"/>
        <end position="100"/>
    </location>
</feature>
<keyword evidence="5" id="KW-0862">Zinc</keyword>
<proteinExistence type="inferred from homology"/>
<evidence type="ECO:0000256" key="8">
    <source>
        <dbReference type="ARBA" id="ARBA00023224"/>
    </source>
</evidence>
<dbReference type="AlphaFoldDB" id="A0A4P1RDH8"/>
<evidence type="ECO:0000256" key="1">
    <source>
        <dbReference type="ARBA" id="ARBA00004123"/>
    </source>
</evidence>
<dbReference type="PANTHER" id="PTHR36486">
    <property type="entry name" value="OS01G0977800 PROTEIN"/>
    <property type="match status" value="1"/>
</dbReference>
<dbReference type="SUPFAM" id="SSF52540">
    <property type="entry name" value="P-loop containing nucleoside triphosphate hydrolases"/>
    <property type="match status" value="1"/>
</dbReference>
<dbReference type="KEGG" id="lang:109351528"/>
<dbReference type="Pfam" id="PF00503">
    <property type="entry name" value="G-alpha"/>
    <property type="match status" value="1"/>
</dbReference>
<feature type="compositionally biased region" description="Low complexity" evidence="13">
    <location>
        <begin position="106"/>
        <end position="124"/>
    </location>
</feature>
<dbReference type="GO" id="GO:0007186">
    <property type="term" value="P:G protein-coupled receptor signaling pathway"/>
    <property type="evidence" value="ECO:0007669"/>
    <property type="project" value="InterPro"/>
</dbReference>
<dbReference type="GO" id="GO:0008270">
    <property type="term" value="F:zinc ion binding"/>
    <property type="evidence" value="ECO:0007669"/>
    <property type="project" value="UniProtKB-KW"/>
</dbReference>
<dbReference type="GO" id="GO:0005525">
    <property type="term" value="F:GTP binding"/>
    <property type="evidence" value="ECO:0007669"/>
    <property type="project" value="UniProtKB-KW"/>
</dbReference>
<accession>A0A4P1RDH8</accession>
<dbReference type="GO" id="GO:0031683">
    <property type="term" value="F:G-protein beta/gamma-subunit complex binding"/>
    <property type="evidence" value="ECO:0007669"/>
    <property type="project" value="InterPro"/>
</dbReference>
<dbReference type="OrthoDB" id="5817230at2759"/>
<dbReference type="SMART" id="SM00275">
    <property type="entry name" value="G_alpha"/>
    <property type="match status" value="1"/>
</dbReference>
<sequence>MALLLKKLRPVVSSSSVHDDSSDYSVEYSFAEEYKGPPLSHSIPQVHPFKLDQIPIANIASFRHGHFSVPVIQPFSKKTNTTLSVHDDKQQHNTGFHDENEMNPISTNSNTTESGSGSGSGSSSLSVSCEIFPCREEDNEIENNISSSPRHENRHSIVTFRDPESNCAIHDEGIVDYEGGSGSNSGSSTPDHVRVKPHAVRNGQKGSCYRCLKGYRLTEREVCIVCSAKYCRNCVLRAMGSMPQGRKCVTCIGYRIDENKRKSLGKFSRMLKHLLSSLEVKQIMNAEMVCEANQIPPEKILVNADPLDWDQLMLLLRCANPPKGLKPGCYWYDRTSGFWGKEGQRPSQIISPHLDIGGRLLINASGGKTNVIVNGRLVSKEELLILKWAGVPCEGNPDFWMTADGSYMEVGQKNIKGRIWDKVGTKLACAILSLPVPSNSATPSGEEENTNKVRPDNLPMKMLYKFLLVGSVKSGTSTIFKQGKLLYNVPFSESEHQDIKLVIQTNLFTYIAILLEERENFEEESLLENRKRQHLNESTSSAGNEGEIDTTIYSISSRLKGLSDWLVKCMVAGNLAAIFPAATREYAPLVEELWKDPAIQATYNRRNELKMLPRSASYFLDRAVEISKIDYQPSNMDILYAGGITLSNSLASMEFSFPVSRAEDSLDAEFKHDPSLRYQIIRVHPTSLGENCKWLDMFEDTDTVLFSVALTDYDEYTIDSNGVATNKMLAAKNLFEKIITHKAFNNKKFLLILTKFDLLEEKVETIPLTRCEWFSDFNPVISHNEKTSSSSSSRSSIVNNTNSPPLAQRAFQYIAMKFKRLFRSVTERKLFVSLVNGLEPDTVDEAVRYAREVSVWEKWDPSFKNEKSEITTTTIDPEGSSS</sequence>
<evidence type="ECO:0000256" key="4">
    <source>
        <dbReference type="ARBA" id="ARBA00022771"/>
    </source>
</evidence>
<keyword evidence="8" id="KW-0807">Transducer</keyword>
<dbReference type="Gramene" id="OIW08688">
    <property type="protein sequence ID" value="OIW08688"/>
    <property type="gene ID" value="TanjilG_03364"/>
</dbReference>
<keyword evidence="7 11" id="KW-0342">GTP-binding</keyword>
<evidence type="ECO:0000256" key="6">
    <source>
        <dbReference type="ARBA" id="ARBA00022837"/>
    </source>
</evidence>
<dbReference type="PANTHER" id="PTHR36486:SF4">
    <property type="entry name" value="PH DOMAIN-CONTAINING PROTEIN"/>
    <property type="match status" value="1"/>
</dbReference>
<dbReference type="InterPro" id="IPR053057">
    <property type="entry name" value="XLG_GTP-binding"/>
</dbReference>
<dbReference type="InterPro" id="IPR001019">
    <property type="entry name" value="Gprotein_alpha_su"/>
</dbReference>
<dbReference type="SUPFAM" id="SSF47895">
    <property type="entry name" value="Transducin (alpha subunit), insertion domain"/>
    <property type="match status" value="1"/>
</dbReference>
<feature type="binding site" evidence="12">
    <location>
        <position position="645"/>
    </location>
    <ligand>
        <name>Mg(2+)</name>
        <dbReference type="ChEBI" id="CHEBI:18420"/>
    </ligand>
</feature>
<evidence type="ECO:0000313" key="14">
    <source>
        <dbReference type="EMBL" id="OIW08688.1"/>
    </source>
</evidence>
<evidence type="ECO:0000256" key="9">
    <source>
        <dbReference type="ARBA" id="ARBA00023242"/>
    </source>
</evidence>
<dbReference type="GO" id="GO:0003924">
    <property type="term" value="F:GTPase activity"/>
    <property type="evidence" value="ECO:0007669"/>
    <property type="project" value="InterPro"/>
</dbReference>
<name>A0A4P1RDH8_LUPAN</name>
<dbReference type="Gene3D" id="3.40.50.300">
    <property type="entry name" value="P-loop containing nucleotide triphosphate hydrolases"/>
    <property type="match status" value="1"/>
</dbReference>
<keyword evidence="2 12" id="KW-0479">Metal-binding</keyword>
<keyword evidence="12" id="KW-0460">Magnesium</keyword>
<protein>
    <submittedName>
        <fullName evidence="14">Uncharacterized protein</fullName>
    </submittedName>
</protein>